<protein>
    <submittedName>
        <fullName evidence="1">Uncharacterized protein</fullName>
    </submittedName>
</protein>
<keyword evidence="2" id="KW-1185">Reference proteome</keyword>
<reference evidence="1" key="1">
    <citation type="submission" date="2018-01" db="EMBL/GenBank/DDBJ databases">
        <authorList>
            <consortium name="Urmite Genomes"/>
        </authorList>
    </citation>
    <scope>NUCLEOTIDE SEQUENCE [LARGE SCALE GENOMIC DNA]</scope>
    <source>
        <strain evidence="1">AFP003</strain>
    </source>
</reference>
<name>A0A2K4Y933_9MYCO</name>
<dbReference type="Proteomes" id="UP000236318">
    <property type="component" value="Unassembled WGS sequence"/>
</dbReference>
<evidence type="ECO:0000313" key="2">
    <source>
        <dbReference type="Proteomes" id="UP000236318"/>
    </source>
</evidence>
<comment type="caution">
    <text evidence="1">The sequence shown here is derived from an EMBL/GenBank/DDBJ whole genome shotgun (WGS) entry which is preliminary data.</text>
</comment>
<dbReference type="AlphaFoldDB" id="A0A2K4Y933"/>
<dbReference type="RefSeq" id="WP_165796344.1">
    <property type="nucleotide sequence ID" value="NZ_FXEG02000002.1"/>
</dbReference>
<evidence type="ECO:0000313" key="1">
    <source>
        <dbReference type="EMBL" id="SOX53308.1"/>
    </source>
</evidence>
<gene>
    <name evidence="1" type="ORF">MAAFP003_1978</name>
</gene>
<proteinExistence type="predicted"/>
<dbReference type="EMBL" id="FXEG02000002">
    <property type="protein sequence ID" value="SOX53308.1"/>
    <property type="molecule type" value="Genomic_DNA"/>
</dbReference>
<accession>A0A2K4Y933</accession>
<organism evidence="1 2">
    <name type="scientific">Mycobacterium ahvazicum</name>
    <dbReference type="NCBI Taxonomy" id="1964395"/>
    <lineage>
        <taxon>Bacteria</taxon>
        <taxon>Bacillati</taxon>
        <taxon>Actinomycetota</taxon>
        <taxon>Actinomycetes</taxon>
        <taxon>Mycobacteriales</taxon>
        <taxon>Mycobacteriaceae</taxon>
        <taxon>Mycobacterium</taxon>
        <taxon>Mycobacterium simiae complex</taxon>
    </lineage>
</organism>
<sequence>METVAALFVASVGAFLLTIGIGSADCTSQCFGNGAGMQCTSCDSPKDGESRMATLFE</sequence>